<evidence type="ECO:0000256" key="1">
    <source>
        <dbReference type="SAM" id="MobiDB-lite"/>
    </source>
</evidence>
<keyword evidence="3" id="KW-1185">Reference proteome</keyword>
<accession>A0ABP0RCA5</accession>
<name>A0ABP0RCA5_9DINO</name>
<feature type="region of interest" description="Disordered" evidence="1">
    <location>
        <begin position="38"/>
        <end position="61"/>
    </location>
</feature>
<evidence type="ECO:0000313" key="2">
    <source>
        <dbReference type="EMBL" id="CAK9098207.1"/>
    </source>
</evidence>
<reference evidence="2 3" key="1">
    <citation type="submission" date="2024-02" db="EMBL/GenBank/DDBJ databases">
        <authorList>
            <person name="Chen Y."/>
            <person name="Shah S."/>
            <person name="Dougan E. K."/>
            <person name="Thang M."/>
            <person name="Chan C."/>
        </authorList>
    </citation>
    <scope>NUCLEOTIDE SEQUENCE [LARGE SCALE GENOMIC DNA]</scope>
</reference>
<gene>
    <name evidence="2" type="ORF">CCMP2556_LOCUS46538</name>
</gene>
<comment type="caution">
    <text evidence="2">The sequence shown here is derived from an EMBL/GenBank/DDBJ whole genome shotgun (WGS) entry which is preliminary data.</text>
</comment>
<sequence length="61" mass="7228">MRHSIEERLSEAVKALLKEQPADPTAFLCKQLTDWDQVTQQRRRRKGPRHRSCQRSLRTSP</sequence>
<evidence type="ECO:0000313" key="3">
    <source>
        <dbReference type="Proteomes" id="UP001642484"/>
    </source>
</evidence>
<dbReference type="Proteomes" id="UP001642484">
    <property type="component" value="Unassembled WGS sequence"/>
</dbReference>
<proteinExistence type="predicted"/>
<organism evidence="2 3">
    <name type="scientific">Durusdinium trenchii</name>
    <dbReference type="NCBI Taxonomy" id="1381693"/>
    <lineage>
        <taxon>Eukaryota</taxon>
        <taxon>Sar</taxon>
        <taxon>Alveolata</taxon>
        <taxon>Dinophyceae</taxon>
        <taxon>Suessiales</taxon>
        <taxon>Symbiodiniaceae</taxon>
        <taxon>Durusdinium</taxon>
    </lineage>
</organism>
<protein>
    <submittedName>
        <fullName evidence="2">Uncharacterized protein</fullName>
    </submittedName>
</protein>
<feature type="compositionally biased region" description="Basic residues" evidence="1">
    <location>
        <begin position="41"/>
        <end position="53"/>
    </location>
</feature>
<dbReference type="EMBL" id="CAXAMN010025805">
    <property type="protein sequence ID" value="CAK9098207.1"/>
    <property type="molecule type" value="Genomic_DNA"/>
</dbReference>